<dbReference type="Pfam" id="PF01757">
    <property type="entry name" value="Acyl_transf_3"/>
    <property type="match status" value="1"/>
</dbReference>
<dbReference type="GO" id="GO:0009246">
    <property type="term" value="P:enterobacterial common antigen biosynthetic process"/>
    <property type="evidence" value="ECO:0007669"/>
    <property type="project" value="TreeGrafter"/>
</dbReference>
<sequence length="363" mass="40892">MMEKAQIDGQIRPFIAHLHAFRGIAIILIVAAHAWSLSIFWTGQLDSTGLTWLFAASETLFHGSTLLFAIISGLLFSQVLHAQSWRRFYRSKVVNVVLPYCLMTLLITFYHWPQANPLASPDFGHQLISNLFYGKASIQYWYIPVILVLFLLTPALSYLSARPKYLAIVLVIALSPLIITRSPFPDFLKPQTYGYFIGAYVLGLLMGQYYAQLQTWLARHSHSCLLAFIAISAAIFLGYLNGYQASGWFSLRESLFYAQKVLLTGLVLLWLKRREDKDNHGDSPLDKGLTLLGNYAFAIYFLHLLFMAAFINLGHNLLAEQREASLLLGFGIISLVLSILGSIMLSAVIKKLFKQHSRKLIGV</sequence>
<comment type="similarity">
    <text evidence="2">Belongs to the acyltransferase 3 family.</text>
</comment>
<dbReference type="OrthoDB" id="7579632at2"/>
<dbReference type="HOGENOM" id="CLU_066870_0_0_6"/>
<feature type="domain" description="Acyltransferase 3" evidence="8">
    <location>
        <begin position="18"/>
        <end position="345"/>
    </location>
</feature>
<gene>
    <name evidence="9" type="ordered locus">Sden_2797</name>
</gene>
<feature type="transmembrane region" description="Helical" evidence="7">
    <location>
        <begin position="61"/>
        <end position="81"/>
    </location>
</feature>
<dbReference type="EMBL" id="CP000302">
    <property type="protein sequence ID" value="ABE56076.1"/>
    <property type="molecule type" value="Genomic_DNA"/>
</dbReference>
<evidence type="ECO:0000256" key="1">
    <source>
        <dbReference type="ARBA" id="ARBA00004651"/>
    </source>
</evidence>
<feature type="transmembrane region" description="Helical" evidence="7">
    <location>
        <begin position="165"/>
        <end position="181"/>
    </location>
</feature>
<evidence type="ECO:0000256" key="6">
    <source>
        <dbReference type="ARBA" id="ARBA00023136"/>
    </source>
</evidence>
<feature type="transmembrane region" description="Helical" evidence="7">
    <location>
        <begin position="93"/>
        <end position="112"/>
    </location>
</feature>
<dbReference type="PANTHER" id="PTHR40074:SF2">
    <property type="entry name" value="O-ACETYLTRANSFERASE WECH"/>
    <property type="match status" value="1"/>
</dbReference>
<keyword evidence="9" id="KW-0808">Transferase</keyword>
<dbReference type="InterPro" id="IPR002656">
    <property type="entry name" value="Acyl_transf_3_dom"/>
</dbReference>
<proteinExistence type="inferred from homology"/>
<evidence type="ECO:0000256" key="7">
    <source>
        <dbReference type="SAM" id="Phobius"/>
    </source>
</evidence>
<evidence type="ECO:0000313" key="10">
    <source>
        <dbReference type="Proteomes" id="UP000001982"/>
    </source>
</evidence>
<evidence type="ECO:0000313" key="9">
    <source>
        <dbReference type="EMBL" id="ABE56076.1"/>
    </source>
</evidence>
<feature type="transmembrane region" description="Helical" evidence="7">
    <location>
        <begin position="326"/>
        <end position="349"/>
    </location>
</feature>
<keyword evidence="3" id="KW-1003">Cell membrane</keyword>
<feature type="transmembrane region" description="Helical" evidence="7">
    <location>
        <begin position="254"/>
        <end position="271"/>
    </location>
</feature>
<evidence type="ECO:0000256" key="4">
    <source>
        <dbReference type="ARBA" id="ARBA00022692"/>
    </source>
</evidence>
<feature type="transmembrane region" description="Helical" evidence="7">
    <location>
        <begin position="193"/>
        <end position="211"/>
    </location>
</feature>
<feature type="transmembrane region" description="Helical" evidence="7">
    <location>
        <begin position="292"/>
        <end position="314"/>
    </location>
</feature>
<dbReference type="KEGG" id="sdn:Sden_2797"/>
<keyword evidence="9" id="KW-0012">Acyltransferase</keyword>
<evidence type="ECO:0000256" key="2">
    <source>
        <dbReference type="ARBA" id="ARBA00007400"/>
    </source>
</evidence>
<feature type="transmembrane region" description="Helical" evidence="7">
    <location>
        <begin position="223"/>
        <end position="242"/>
    </location>
</feature>
<accession>Q12KF0</accession>
<dbReference type="RefSeq" id="WP_011497226.1">
    <property type="nucleotide sequence ID" value="NC_007954.1"/>
</dbReference>
<evidence type="ECO:0000256" key="3">
    <source>
        <dbReference type="ARBA" id="ARBA00022475"/>
    </source>
</evidence>
<dbReference type="eggNOG" id="COG1835">
    <property type="taxonomic scope" value="Bacteria"/>
</dbReference>
<keyword evidence="10" id="KW-1185">Reference proteome</keyword>
<dbReference type="GO" id="GO:0005886">
    <property type="term" value="C:plasma membrane"/>
    <property type="evidence" value="ECO:0007669"/>
    <property type="project" value="UniProtKB-SubCell"/>
</dbReference>
<feature type="transmembrane region" description="Helical" evidence="7">
    <location>
        <begin position="20"/>
        <end position="41"/>
    </location>
</feature>
<evidence type="ECO:0000256" key="5">
    <source>
        <dbReference type="ARBA" id="ARBA00022989"/>
    </source>
</evidence>
<feature type="transmembrane region" description="Helical" evidence="7">
    <location>
        <begin position="140"/>
        <end position="158"/>
    </location>
</feature>
<dbReference type="PANTHER" id="PTHR40074">
    <property type="entry name" value="O-ACETYLTRANSFERASE WECH"/>
    <property type="match status" value="1"/>
</dbReference>
<keyword evidence="6 7" id="KW-0472">Membrane</keyword>
<keyword evidence="4 7" id="KW-0812">Transmembrane</keyword>
<protein>
    <submittedName>
        <fullName evidence="9">Acyltransferase 3</fullName>
    </submittedName>
</protein>
<keyword evidence="5 7" id="KW-1133">Transmembrane helix</keyword>
<evidence type="ECO:0000259" key="8">
    <source>
        <dbReference type="Pfam" id="PF01757"/>
    </source>
</evidence>
<organism evidence="9 10">
    <name type="scientific">Shewanella denitrificans (strain OS217 / ATCC BAA-1090 / DSM 15013)</name>
    <dbReference type="NCBI Taxonomy" id="318161"/>
    <lineage>
        <taxon>Bacteria</taxon>
        <taxon>Pseudomonadati</taxon>
        <taxon>Pseudomonadota</taxon>
        <taxon>Gammaproteobacteria</taxon>
        <taxon>Alteromonadales</taxon>
        <taxon>Shewanellaceae</taxon>
        <taxon>Shewanella</taxon>
    </lineage>
</organism>
<comment type="subcellular location">
    <subcellularLocation>
        <location evidence="1">Cell membrane</location>
        <topology evidence="1">Multi-pass membrane protein</topology>
    </subcellularLocation>
</comment>
<dbReference type="GO" id="GO:0016413">
    <property type="term" value="F:O-acetyltransferase activity"/>
    <property type="evidence" value="ECO:0007669"/>
    <property type="project" value="TreeGrafter"/>
</dbReference>
<dbReference type="STRING" id="318161.Sden_2797"/>
<dbReference type="Proteomes" id="UP000001982">
    <property type="component" value="Chromosome"/>
</dbReference>
<reference evidence="9 10" key="1">
    <citation type="submission" date="2006-03" db="EMBL/GenBank/DDBJ databases">
        <title>Complete sequence of Shewanella denitrificans OS217.</title>
        <authorList>
            <consortium name="US DOE Joint Genome Institute"/>
            <person name="Copeland A."/>
            <person name="Lucas S."/>
            <person name="Lapidus A."/>
            <person name="Barry K."/>
            <person name="Detter J.C."/>
            <person name="Glavina del Rio T."/>
            <person name="Hammon N."/>
            <person name="Israni S."/>
            <person name="Dalin E."/>
            <person name="Tice H."/>
            <person name="Pitluck S."/>
            <person name="Brettin T."/>
            <person name="Bruce D."/>
            <person name="Han C."/>
            <person name="Tapia R."/>
            <person name="Gilna P."/>
            <person name="Kiss H."/>
            <person name="Schmutz J."/>
            <person name="Larimer F."/>
            <person name="Land M."/>
            <person name="Hauser L."/>
            <person name="Kyrpides N."/>
            <person name="Lykidis A."/>
            <person name="Richardson P."/>
        </authorList>
    </citation>
    <scope>NUCLEOTIDE SEQUENCE [LARGE SCALE GENOMIC DNA]</scope>
    <source>
        <strain evidence="10">OS217 / ATCC BAA-1090 / DSM 15013</strain>
    </source>
</reference>
<dbReference type="AlphaFoldDB" id="Q12KF0"/>
<name>Q12KF0_SHEDO</name>